<organism evidence="2 3">
    <name type="scientific">Aurantiacibacter zhengii</name>
    <dbReference type="NCBI Taxonomy" id="2307003"/>
    <lineage>
        <taxon>Bacteria</taxon>
        <taxon>Pseudomonadati</taxon>
        <taxon>Pseudomonadota</taxon>
        <taxon>Alphaproteobacteria</taxon>
        <taxon>Sphingomonadales</taxon>
        <taxon>Erythrobacteraceae</taxon>
        <taxon>Aurantiacibacter</taxon>
    </lineage>
</organism>
<dbReference type="Proteomes" id="UP000286576">
    <property type="component" value="Unassembled WGS sequence"/>
</dbReference>
<dbReference type="Gene3D" id="3.40.710.10">
    <property type="entry name" value="DD-peptidase/beta-lactamase superfamily"/>
    <property type="match status" value="1"/>
</dbReference>
<dbReference type="GO" id="GO:0016787">
    <property type="term" value="F:hydrolase activity"/>
    <property type="evidence" value="ECO:0007669"/>
    <property type="project" value="UniProtKB-KW"/>
</dbReference>
<dbReference type="OrthoDB" id="9808046at2"/>
<dbReference type="SUPFAM" id="SSF56601">
    <property type="entry name" value="beta-lactamase/transpeptidase-like"/>
    <property type="match status" value="1"/>
</dbReference>
<dbReference type="InterPro" id="IPR001466">
    <property type="entry name" value="Beta-lactam-related"/>
</dbReference>
<keyword evidence="2" id="KW-0378">Hydrolase</keyword>
<gene>
    <name evidence="2" type="ORF">D2V07_12000</name>
</gene>
<accession>A0A418NQJ0</accession>
<name>A0A418NQJ0_9SPHN</name>
<dbReference type="AlphaFoldDB" id="A0A418NQJ0"/>
<evidence type="ECO:0000313" key="2">
    <source>
        <dbReference type="EMBL" id="RIV85020.1"/>
    </source>
</evidence>
<proteinExistence type="predicted"/>
<evidence type="ECO:0000259" key="1">
    <source>
        <dbReference type="Pfam" id="PF00144"/>
    </source>
</evidence>
<protein>
    <submittedName>
        <fullName evidence="2">Class C beta-lactamase-related serine hydrolase</fullName>
    </submittedName>
</protein>
<reference evidence="2 3" key="1">
    <citation type="submission" date="2018-08" db="EMBL/GenBank/DDBJ databases">
        <title>Erythrobacter zhengii sp.nov., a bacterium isolated from deep-sea sediment.</title>
        <authorList>
            <person name="Fang C."/>
            <person name="Wu Y.-H."/>
            <person name="Sun C."/>
            <person name="Wang H."/>
            <person name="Cheng H."/>
            <person name="Meng F.-X."/>
            <person name="Wang C.-S."/>
            <person name="Xu X.-W."/>
        </authorList>
    </citation>
    <scope>NUCLEOTIDE SEQUENCE [LARGE SCALE GENOMIC DNA]</scope>
    <source>
        <strain evidence="2 3">V18</strain>
    </source>
</reference>
<dbReference type="PANTHER" id="PTHR43283:SF3">
    <property type="entry name" value="BETA-LACTAMASE FAMILY PROTEIN (AFU_ORTHOLOGUE AFUA_5G07500)"/>
    <property type="match status" value="1"/>
</dbReference>
<dbReference type="EMBL" id="QXFL01000005">
    <property type="protein sequence ID" value="RIV85020.1"/>
    <property type="molecule type" value="Genomic_DNA"/>
</dbReference>
<feature type="domain" description="Beta-lactamase-related" evidence="1">
    <location>
        <begin position="40"/>
        <end position="399"/>
    </location>
</feature>
<sequence length="421" mass="45701">MRNERYGEPVGIPELKDPASLGFDTARLRRIEAFLKSTYVEPGRLPNAELLLARDGQPFYHTALGELGEGRGPLPGNALFRIASMTKPVTSVAFMQLVEQCRVALEDPVGRVIPEFDSLGVYAGGGGQIPFAPVRAAAPIRFVDLLTHMSGLTYGLQNRTNVDAAYREAGLDLPRNLSADEYIAELARIPLQHEPGERWNYSVATDVLGVAIERITGQSLGDYFREHIFEPLGMHDTSFDLTEDQQGRLVDAYTYSRGGSPKRVEAGNESALFKPASFHSGGGGLVSTVTDYHRFCTMLLGGGMADGVRIVSPKTLDLMTANHLPGGADLTAMSDALFSEASNAGTGFGLGFAVVIDPARTLVPSSRGEFYWGGAYSTAFFVDPLEGITMVFMTQVYPSFIYPLRRQLRTLVYAALAESRA</sequence>
<evidence type="ECO:0000313" key="3">
    <source>
        <dbReference type="Proteomes" id="UP000286576"/>
    </source>
</evidence>
<keyword evidence="3" id="KW-1185">Reference proteome</keyword>
<comment type="caution">
    <text evidence="2">The sequence shown here is derived from an EMBL/GenBank/DDBJ whole genome shotgun (WGS) entry which is preliminary data.</text>
</comment>
<dbReference type="InterPro" id="IPR050789">
    <property type="entry name" value="Diverse_Enzym_Activities"/>
</dbReference>
<dbReference type="Pfam" id="PF00144">
    <property type="entry name" value="Beta-lactamase"/>
    <property type="match status" value="1"/>
</dbReference>
<dbReference type="InterPro" id="IPR012338">
    <property type="entry name" value="Beta-lactam/transpept-like"/>
</dbReference>
<dbReference type="PANTHER" id="PTHR43283">
    <property type="entry name" value="BETA-LACTAMASE-RELATED"/>
    <property type="match status" value="1"/>
</dbReference>